<keyword evidence="9" id="KW-1185">Reference proteome</keyword>
<dbReference type="PROSITE" id="PS50931">
    <property type="entry name" value="HTH_LYSR"/>
    <property type="match status" value="1"/>
</dbReference>
<dbReference type="Gene3D" id="3.40.190.10">
    <property type="entry name" value="Periplasmic binding protein-like II"/>
    <property type="match status" value="2"/>
</dbReference>
<dbReference type="PANTHER" id="PTHR30118">
    <property type="entry name" value="HTH-TYPE TRANSCRIPTIONAL REGULATOR LEUO-RELATED"/>
    <property type="match status" value="1"/>
</dbReference>
<dbReference type="PRINTS" id="PR00039">
    <property type="entry name" value="HTHLYSR"/>
</dbReference>
<evidence type="ECO:0000256" key="4">
    <source>
        <dbReference type="ARBA" id="ARBA00023163"/>
    </source>
</evidence>
<evidence type="ECO:0000313" key="9">
    <source>
        <dbReference type="Proteomes" id="UP000266483"/>
    </source>
</evidence>
<evidence type="ECO:0000256" key="3">
    <source>
        <dbReference type="ARBA" id="ARBA00023125"/>
    </source>
</evidence>
<dbReference type="InterPro" id="IPR036388">
    <property type="entry name" value="WH-like_DNA-bd_sf"/>
</dbReference>
<dbReference type="InterPro" id="IPR005119">
    <property type="entry name" value="LysR_subst-bd"/>
</dbReference>
<evidence type="ECO:0000313" key="8">
    <source>
        <dbReference type="Proteomes" id="UP000266206"/>
    </source>
</evidence>
<dbReference type="InterPro" id="IPR000847">
    <property type="entry name" value="LysR_HTH_N"/>
</dbReference>
<keyword evidence="3" id="KW-0238">DNA-binding</keyword>
<dbReference type="InterPro" id="IPR036390">
    <property type="entry name" value="WH_DNA-bd_sf"/>
</dbReference>
<evidence type="ECO:0000256" key="1">
    <source>
        <dbReference type="ARBA" id="ARBA00009437"/>
    </source>
</evidence>
<evidence type="ECO:0000256" key="2">
    <source>
        <dbReference type="ARBA" id="ARBA00023015"/>
    </source>
</evidence>
<reference evidence="8 9" key="1">
    <citation type="submission" date="2017-08" db="EMBL/GenBank/DDBJ databases">
        <title>Pusillimonas indicus sp. nov., a member of the family Alcaligenaceae isolated from surface seawater.</title>
        <authorList>
            <person name="Li J."/>
        </authorList>
    </citation>
    <scope>NUCLEOTIDE SEQUENCE [LARGE SCALE GENOMIC DNA]</scope>
    <source>
        <strain evidence="6 9">17-4A</strain>
        <strain evidence="7 8">L52-1-41</strain>
    </source>
</reference>
<dbReference type="EMBL" id="NQOU01000002">
    <property type="protein sequence ID" value="RII83325.1"/>
    <property type="molecule type" value="Genomic_DNA"/>
</dbReference>
<dbReference type="Pfam" id="PF03466">
    <property type="entry name" value="LysR_substrate"/>
    <property type="match status" value="1"/>
</dbReference>
<dbReference type="EMBL" id="NQYH01000011">
    <property type="protein sequence ID" value="RIY40063.1"/>
    <property type="molecule type" value="Genomic_DNA"/>
</dbReference>
<evidence type="ECO:0000313" key="7">
    <source>
        <dbReference type="EMBL" id="RIY40063.1"/>
    </source>
</evidence>
<evidence type="ECO:0000259" key="5">
    <source>
        <dbReference type="PROSITE" id="PS50931"/>
    </source>
</evidence>
<keyword evidence="2" id="KW-0805">Transcription regulation</keyword>
<name>A0A3A1YP59_9BURK</name>
<comment type="caution">
    <text evidence="7">The sequence shown here is derived from an EMBL/GenBank/DDBJ whole genome shotgun (WGS) entry which is preliminary data.</text>
</comment>
<dbReference type="Proteomes" id="UP000266206">
    <property type="component" value="Unassembled WGS sequence"/>
</dbReference>
<feature type="domain" description="HTH lysR-type" evidence="5">
    <location>
        <begin position="17"/>
        <end position="74"/>
    </location>
</feature>
<dbReference type="AlphaFoldDB" id="A0A3A1YP59"/>
<dbReference type="SUPFAM" id="SSF53850">
    <property type="entry name" value="Periplasmic binding protein-like II"/>
    <property type="match status" value="1"/>
</dbReference>
<gene>
    <name evidence="6" type="ORF">CJO09_06925</name>
    <name evidence="7" type="ORF">CJP73_11995</name>
</gene>
<dbReference type="Pfam" id="PF00126">
    <property type="entry name" value="HTH_1"/>
    <property type="match status" value="1"/>
</dbReference>
<comment type="similarity">
    <text evidence="1">Belongs to the LysR transcriptional regulatory family.</text>
</comment>
<organism evidence="7 8">
    <name type="scientific">Neopusillimonas maritima</name>
    <dbReference type="NCBI Taxonomy" id="2026239"/>
    <lineage>
        <taxon>Bacteria</taxon>
        <taxon>Pseudomonadati</taxon>
        <taxon>Pseudomonadota</taxon>
        <taxon>Betaproteobacteria</taxon>
        <taxon>Burkholderiales</taxon>
        <taxon>Alcaligenaceae</taxon>
        <taxon>Neopusillimonas</taxon>
    </lineage>
</organism>
<evidence type="ECO:0000313" key="6">
    <source>
        <dbReference type="EMBL" id="RII83325.1"/>
    </source>
</evidence>
<dbReference type="PANTHER" id="PTHR30118:SF15">
    <property type="entry name" value="TRANSCRIPTIONAL REGULATORY PROTEIN"/>
    <property type="match status" value="1"/>
</dbReference>
<dbReference type="Proteomes" id="UP000266483">
    <property type="component" value="Unassembled WGS sequence"/>
</dbReference>
<accession>A0A3A1YP59</accession>
<protein>
    <recommendedName>
        <fullName evidence="5">HTH lysR-type domain-containing protein</fullName>
    </recommendedName>
</protein>
<dbReference type="InterPro" id="IPR050389">
    <property type="entry name" value="LysR-type_TF"/>
</dbReference>
<dbReference type="SUPFAM" id="SSF46785">
    <property type="entry name" value="Winged helix' DNA-binding domain"/>
    <property type="match status" value="1"/>
</dbReference>
<dbReference type="GO" id="GO:0003700">
    <property type="term" value="F:DNA-binding transcription factor activity"/>
    <property type="evidence" value="ECO:0007669"/>
    <property type="project" value="InterPro"/>
</dbReference>
<sequence>MSYWLCRVYEKMNITDLNIKLLLTFEAMIVHRNVTAAAESIGLTQPALSVCLKKLRKMFNDPLFVRTSHGMEPTAFAQGLKEPILEALGLLRQSLTHDHPFDPSTSTRTFNIIMTDIGARVFLPAMLMELSRVAPHVNLNTSQMPVRDIREALETGETDLALGFIQGLFADSYQQQLFRRSYVCIVRRDHPKIKDTITLENYLNMPHAVVSAPGSGHDIIESILVKKGYHRRVALRLSHFLAIPLIVASTDLIVTIPTMLAESYSVVNNIKVIEPPIEFPEYTVSQYWHARVHNDPGHRWLRELVYRMFHDNDLSLEHTRSEFGL</sequence>
<keyword evidence="4" id="KW-0804">Transcription</keyword>
<proteinExistence type="inferred from homology"/>
<dbReference type="GO" id="GO:0003677">
    <property type="term" value="F:DNA binding"/>
    <property type="evidence" value="ECO:0007669"/>
    <property type="project" value="UniProtKB-KW"/>
</dbReference>
<dbReference type="CDD" id="cd08459">
    <property type="entry name" value="PBP2_DntR_NahR_LinR_like"/>
    <property type="match status" value="1"/>
</dbReference>
<dbReference type="Gene3D" id="1.10.10.10">
    <property type="entry name" value="Winged helix-like DNA-binding domain superfamily/Winged helix DNA-binding domain"/>
    <property type="match status" value="1"/>
</dbReference>